<dbReference type="PROSITE" id="PS51257">
    <property type="entry name" value="PROKAR_LIPOPROTEIN"/>
    <property type="match status" value="1"/>
</dbReference>
<name>A0A2U3APW6_9BACL</name>
<dbReference type="OrthoDB" id="2971941at2"/>
<protein>
    <submittedName>
        <fullName evidence="2">ABC transporter permease</fullName>
    </submittedName>
</protein>
<organism evidence="2 3">
    <name type="scientific">Kurthia sibirica</name>
    <dbReference type="NCBI Taxonomy" id="202750"/>
    <lineage>
        <taxon>Bacteria</taxon>
        <taxon>Bacillati</taxon>
        <taxon>Bacillota</taxon>
        <taxon>Bacilli</taxon>
        <taxon>Bacillales</taxon>
        <taxon>Caryophanaceae</taxon>
        <taxon>Kurthia</taxon>
    </lineage>
</organism>
<keyword evidence="1" id="KW-0812">Transmembrane</keyword>
<evidence type="ECO:0000313" key="2">
    <source>
        <dbReference type="EMBL" id="PWI26583.1"/>
    </source>
</evidence>
<gene>
    <name evidence="2" type="ORF">DEX24_02125</name>
</gene>
<sequence>MRKALLIILGIIAACIVLGLLGPLVGLAVSAAITYAGLHLYLKATSSVAKFIAIVVGLIGIISAITNIPGLIAIIALAVIYMVYRKWDRKDQSVFNFKRKSNDPFTNFEKQWSEIKK</sequence>
<dbReference type="EMBL" id="QFVR01000002">
    <property type="protein sequence ID" value="PWI26583.1"/>
    <property type="molecule type" value="Genomic_DNA"/>
</dbReference>
<feature type="transmembrane region" description="Helical" evidence="1">
    <location>
        <begin position="54"/>
        <end position="84"/>
    </location>
</feature>
<comment type="caution">
    <text evidence="2">The sequence shown here is derived from an EMBL/GenBank/DDBJ whole genome shotgun (WGS) entry which is preliminary data.</text>
</comment>
<proteinExistence type="predicted"/>
<keyword evidence="1" id="KW-0472">Membrane</keyword>
<evidence type="ECO:0000256" key="1">
    <source>
        <dbReference type="SAM" id="Phobius"/>
    </source>
</evidence>
<dbReference type="Proteomes" id="UP000245938">
    <property type="component" value="Unassembled WGS sequence"/>
</dbReference>
<dbReference type="RefSeq" id="WP_109304754.1">
    <property type="nucleotide sequence ID" value="NZ_BJUF01000002.1"/>
</dbReference>
<dbReference type="AlphaFoldDB" id="A0A2U3APW6"/>
<reference evidence="2 3" key="1">
    <citation type="submission" date="2018-05" db="EMBL/GenBank/DDBJ databases">
        <title>Kurthia sibirica genome sequence.</title>
        <authorList>
            <person name="Maclea K.S."/>
            <person name="Goen A.E."/>
        </authorList>
    </citation>
    <scope>NUCLEOTIDE SEQUENCE [LARGE SCALE GENOMIC DNA]</scope>
    <source>
        <strain evidence="2 3">ATCC 49154</strain>
    </source>
</reference>
<accession>A0A2U3APW6</accession>
<keyword evidence="1" id="KW-1133">Transmembrane helix</keyword>
<evidence type="ECO:0000313" key="3">
    <source>
        <dbReference type="Proteomes" id="UP000245938"/>
    </source>
</evidence>
<keyword evidence="3" id="KW-1185">Reference proteome</keyword>